<dbReference type="InterPro" id="IPR036188">
    <property type="entry name" value="FAD/NAD-bd_sf"/>
</dbReference>
<evidence type="ECO:0000256" key="2">
    <source>
        <dbReference type="ARBA" id="ARBA00005833"/>
    </source>
</evidence>
<evidence type="ECO:0000256" key="5">
    <source>
        <dbReference type="ARBA" id="ARBA00023070"/>
    </source>
</evidence>
<dbReference type="Proteomes" id="UP000185494">
    <property type="component" value="Chromosome 1"/>
</dbReference>
<dbReference type="KEGG" id="rgi:RGI145_14215"/>
<accession>A0A1L7AH32</accession>
<comment type="pathway">
    <text evidence="1">Plant hormone metabolism; auxin biosynthesis.</text>
</comment>
<comment type="similarity">
    <text evidence="2">Belongs to the tryptophan 2-monooxygenase family.</text>
</comment>
<dbReference type="Gene3D" id="3.50.50.60">
    <property type="entry name" value="FAD/NAD(P)-binding domain"/>
    <property type="match status" value="1"/>
</dbReference>
<gene>
    <name evidence="8" type="ORF">RGI145_14215</name>
</gene>
<sequence length="435" mass="46201">MYVMHLPSQSDVLILGAGAAGLAAARACLARGLSCAVLEARDRAGGRALTDHSLGWPVDLGATWVHAASRNPLTALARALGFPLLNHDDHRLHRLYLDHPGDAPGAGRWATESEQAEFDEAYDRWMEAVRAAPWEPDPALATVAPRGGPWDASIAAWEGQTIAAAEPRDMGVADFLQNQLEPPNLLPEPGFGTLLTRLAEGLPILTGWPVERVRWSGTGVQAEGPRGVLEGRAAIVTLPASLLAAGALRFDPPLPPEYQESLHGLPLGLLTKFILPARGEDRLDLPPFGGAERRVGEGETRMTFVAWPFGRPHLEGFLGGDQAWALEREGPAAQLAHAEEELARLYGARARQAIDWDRALVSRWGADPFSRGAYSYARPGAAGARAALSVPLADGRLLLAGEHCHPHLAGTVGGAWETGEAAAATIATALSPRLG</sequence>
<dbReference type="Pfam" id="PF01593">
    <property type="entry name" value="Amino_oxidase"/>
    <property type="match status" value="2"/>
</dbReference>
<dbReference type="eggNOG" id="COG1231">
    <property type="taxonomic scope" value="Bacteria"/>
</dbReference>
<dbReference type="EMBL" id="CP015583">
    <property type="protein sequence ID" value="APT58093.1"/>
    <property type="molecule type" value="Genomic_DNA"/>
</dbReference>
<dbReference type="SUPFAM" id="SSF54373">
    <property type="entry name" value="FAD-linked reductases, C-terminal domain"/>
    <property type="match status" value="1"/>
</dbReference>
<dbReference type="PRINTS" id="PR00420">
    <property type="entry name" value="RNGMNOXGNASE"/>
</dbReference>
<reference evidence="8 9" key="1">
    <citation type="submission" date="2016-05" db="EMBL/GenBank/DDBJ databases">
        <title>Complete Genome and Methylome Analysis of Psychrotrophic Bacterial Isolates from Antarctic Lake Untersee.</title>
        <authorList>
            <person name="Fomenkov A."/>
            <person name="Akimov V.N."/>
            <person name="Vasilyeva L.V."/>
            <person name="Andersen D."/>
            <person name="Vincze T."/>
            <person name="Roberts R.J."/>
        </authorList>
    </citation>
    <scope>NUCLEOTIDE SEQUENCE [LARGE SCALE GENOMIC DNA]</scope>
    <source>
        <strain evidence="8 9">U14-5</strain>
    </source>
</reference>
<evidence type="ECO:0000259" key="7">
    <source>
        <dbReference type="Pfam" id="PF01593"/>
    </source>
</evidence>
<dbReference type="STRING" id="257708.RGI145_14215"/>
<evidence type="ECO:0000256" key="6">
    <source>
        <dbReference type="ARBA" id="ARBA00047321"/>
    </source>
</evidence>
<dbReference type="InterPro" id="IPR002937">
    <property type="entry name" value="Amino_oxidase"/>
</dbReference>
<evidence type="ECO:0000313" key="8">
    <source>
        <dbReference type="EMBL" id="APT58093.1"/>
    </source>
</evidence>
<dbReference type="SUPFAM" id="SSF51905">
    <property type="entry name" value="FAD/NAD(P)-binding domain"/>
    <property type="match status" value="1"/>
</dbReference>
<protein>
    <recommendedName>
        <fullName evidence="4">Tryptophan 2-monooxygenase</fullName>
        <ecNumber evidence="3">1.13.12.3</ecNumber>
    </recommendedName>
</protein>
<evidence type="ECO:0000256" key="3">
    <source>
        <dbReference type="ARBA" id="ARBA00012535"/>
    </source>
</evidence>
<dbReference type="PANTHER" id="PTHR10742:SF410">
    <property type="entry name" value="LYSINE-SPECIFIC HISTONE DEMETHYLASE 2"/>
    <property type="match status" value="1"/>
</dbReference>
<comment type="catalytic activity">
    <reaction evidence="6">
        <text>L-tryptophan + O2 = indole-3-acetamide + CO2 + H2O</text>
        <dbReference type="Rhea" id="RHEA:16165"/>
        <dbReference type="ChEBI" id="CHEBI:15377"/>
        <dbReference type="ChEBI" id="CHEBI:15379"/>
        <dbReference type="ChEBI" id="CHEBI:16031"/>
        <dbReference type="ChEBI" id="CHEBI:16526"/>
        <dbReference type="ChEBI" id="CHEBI:57912"/>
        <dbReference type="EC" id="1.13.12.3"/>
    </reaction>
</comment>
<evidence type="ECO:0000256" key="4">
    <source>
        <dbReference type="ARBA" id="ARBA00017871"/>
    </source>
</evidence>
<dbReference type="GO" id="GO:0009851">
    <property type="term" value="P:auxin biosynthetic process"/>
    <property type="evidence" value="ECO:0007669"/>
    <property type="project" value="UniProtKB-KW"/>
</dbReference>
<dbReference type="EC" id="1.13.12.3" evidence="3"/>
<name>A0A1L7AH32_9PROT</name>
<feature type="domain" description="Amine oxidase" evidence="7">
    <location>
        <begin position="20"/>
        <end position="100"/>
    </location>
</feature>
<evidence type="ECO:0000256" key="1">
    <source>
        <dbReference type="ARBA" id="ARBA00004814"/>
    </source>
</evidence>
<proteinExistence type="inferred from homology"/>
<dbReference type="InterPro" id="IPR050281">
    <property type="entry name" value="Flavin_monoamine_oxidase"/>
</dbReference>
<keyword evidence="5" id="KW-0073">Auxin biosynthesis</keyword>
<dbReference type="GO" id="GO:0050361">
    <property type="term" value="F:tryptophan 2-monooxygenase activity"/>
    <property type="evidence" value="ECO:0007669"/>
    <property type="project" value="UniProtKB-EC"/>
</dbReference>
<evidence type="ECO:0000313" key="9">
    <source>
        <dbReference type="Proteomes" id="UP000185494"/>
    </source>
</evidence>
<organism evidence="8 9">
    <name type="scientific">Roseomonas gilardii</name>
    <dbReference type="NCBI Taxonomy" id="257708"/>
    <lineage>
        <taxon>Bacteria</taxon>
        <taxon>Pseudomonadati</taxon>
        <taxon>Pseudomonadota</taxon>
        <taxon>Alphaproteobacteria</taxon>
        <taxon>Acetobacterales</taxon>
        <taxon>Roseomonadaceae</taxon>
        <taxon>Roseomonas</taxon>
    </lineage>
</organism>
<feature type="domain" description="Amine oxidase" evidence="7">
    <location>
        <begin position="179"/>
        <end position="426"/>
    </location>
</feature>
<dbReference type="PANTHER" id="PTHR10742">
    <property type="entry name" value="FLAVIN MONOAMINE OXIDASE"/>
    <property type="match status" value="1"/>
</dbReference>
<dbReference type="AlphaFoldDB" id="A0A1L7AH32"/>